<proteinExistence type="predicted"/>
<evidence type="ECO:0000313" key="2">
    <source>
        <dbReference type="WBParaSite" id="SMUV_0000192201-mRNA-1"/>
    </source>
</evidence>
<evidence type="ECO:0000313" key="1">
    <source>
        <dbReference type="Proteomes" id="UP000046393"/>
    </source>
</evidence>
<dbReference type="Proteomes" id="UP000046393">
    <property type="component" value="Unplaced"/>
</dbReference>
<organism evidence="1 2">
    <name type="scientific">Syphacia muris</name>
    <dbReference type="NCBI Taxonomy" id="451379"/>
    <lineage>
        <taxon>Eukaryota</taxon>
        <taxon>Metazoa</taxon>
        <taxon>Ecdysozoa</taxon>
        <taxon>Nematoda</taxon>
        <taxon>Chromadorea</taxon>
        <taxon>Rhabditida</taxon>
        <taxon>Spirurina</taxon>
        <taxon>Oxyuridomorpha</taxon>
        <taxon>Oxyuroidea</taxon>
        <taxon>Oxyuridae</taxon>
        <taxon>Syphacia</taxon>
    </lineage>
</organism>
<dbReference type="AlphaFoldDB" id="A0A0N5ACP4"/>
<keyword evidence="1" id="KW-1185">Reference proteome</keyword>
<reference evidence="2" key="1">
    <citation type="submission" date="2017-02" db="UniProtKB">
        <authorList>
            <consortium name="WormBaseParasite"/>
        </authorList>
    </citation>
    <scope>IDENTIFICATION</scope>
</reference>
<accession>A0A0N5ACP4</accession>
<sequence>MRRVCDSDQDLCQLCMYCFLTYLPFFVTSNLLPRTGEYFLAVPPPFVSQSTSGLMHIRIHRFAFKNVLHVQCRQQNLTCALEVVHGSLRLYTAGGAKQIKKVKAADQTTVLFLR</sequence>
<name>A0A0N5ACP4_9BILA</name>
<dbReference type="WBParaSite" id="SMUV_0000192201-mRNA-1">
    <property type="protein sequence ID" value="SMUV_0000192201-mRNA-1"/>
    <property type="gene ID" value="SMUV_0000192201"/>
</dbReference>
<protein>
    <submittedName>
        <fullName evidence="2">C2 tensin-type domain-containing protein</fullName>
    </submittedName>
</protein>